<dbReference type="KEGG" id="pacr:FXN63_22920"/>
<evidence type="ECO:0000256" key="5">
    <source>
        <dbReference type="ARBA" id="ARBA00037062"/>
    </source>
</evidence>
<dbReference type="GO" id="GO:0050661">
    <property type="term" value="F:NADP binding"/>
    <property type="evidence" value="ECO:0007669"/>
    <property type="project" value="InterPro"/>
</dbReference>
<dbReference type="InterPro" id="IPR015815">
    <property type="entry name" value="HIBADH-related"/>
</dbReference>
<keyword evidence="2" id="KW-0560">Oxidoreductase</keyword>
<evidence type="ECO:0000256" key="9">
    <source>
        <dbReference type="ARBA" id="ARBA00047312"/>
    </source>
</evidence>
<keyword evidence="1" id="KW-0521">NADP</keyword>
<keyword evidence="15" id="KW-1185">Reference proteome</keyword>
<dbReference type="InterPro" id="IPR013328">
    <property type="entry name" value="6PGD_dom2"/>
</dbReference>
<evidence type="ECO:0000313" key="14">
    <source>
        <dbReference type="EMBL" id="QEI08366.1"/>
    </source>
</evidence>
<dbReference type="NCBIfam" id="NF043037">
    <property type="entry name" value="ThreonDh"/>
    <property type="match status" value="1"/>
</dbReference>
<evidence type="ECO:0000256" key="3">
    <source>
        <dbReference type="ARBA" id="ARBA00023027"/>
    </source>
</evidence>
<feature type="compositionally biased region" description="Basic and acidic residues" evidence="11">
    <location>
        <begin position="1"/>
        <end position="17"/>
    </location>
</feature>
<dbReference type="InterPro" id="IPR050006">
    <property type="entry name" value="LtnD"/>
</dbReference>
<sequence>MAVGHEAGHETRHDETNPQRNPASSKLPTVGLIGLGAMGIEVALNILRKGFPVVGFDVRDSAYTRFEAEGGQRAASPAEVGIQASVVILFVVNAAQAESVLAGDKGVLAAMSGKGVVALCCTALPEDAKRLGAMAAEHGVTLLDSPVSGGTAGAAAGTLTIMAAGPKDAFESTRPVFEAFGANLYHLGTEWGLGSTMKMVNQLLVGVHIAAACEAVAFGARAGIDPNLLYEIVSRSAGSSWAFKDRVPRILAADYAPPSSAVNIFVKDLGIVLDTARGMTFPLPLAGSAYQQFVAASAAGWGNEDDSSVVRLFQRIADIPLPKKA</sequence>
<protein>
    <recommendedName>
        <fullName evidence="8">L-threonate dehydrogenase</fullName>
        <ecNumber evidence="7">1.1.1.411</ecNumber>
    </recommendedName>
</protein>
<accession>A0A5C0B3A2</accession>
<gene>
    <name evidence="14" type="ORF">FXN63_22920</name>
</gene>
<dbReference type="InterPro" id="IPR036291">
    <property type="entry name" value="NAD(P)-bd_dom_sf"/>
</dbReference>
<evidence type="ECO:0000256" key="4">
    <source>
        <dbReference type="ARBA" id="ARBA00023277"/>
    </source>
</evidence>
<organism evidence="14 15">
    <name type="scientific">Pigmentiphaga aceris</name>
    <dbReference type="NCBI Taxonomy" id="1940612"/>
    <lineage>
        <taxon>Bacteria</taxon>
        <taxon>Pseudomonadati</taxon>
        <taxon>Pseudomonadota</taxon>
        <taxon>Betaproteobacteria</taxon>
        <taxon>Burkholderiales</taxon>
        <taxon>Alcaligenaceae</taxon>
        <taxon>Pigmentiphaga</taxon>
    </lineage>
</organism>
<dbReference type="SUPFAM" id="SSF48179">
    <property type="entry name" value="6-phosphogluconate dehydrogenase C-terminal domain-like"/>
    <property type="match status" value="1"/>
</dbReference>
<feature type="region of interest" description="Disordered" evidence="11">
    <location>
        <begin position="1"/>
        <end position="25"/>
    </location>
</feature>
<reference evidence="14 15" key="1">
    <citation type="submission" date="2019-08" db="EMBL/GenBank/DDBJ databases">
        <title>Amphibian skin-associated Pigmentiphaga: genome sequence and occurrence across geography and hosts.</title>
        <authorList>
            <person name="Bletz M.C."/>
            <person name="Bunk B."/>
            <person name="Sproeer C."/>
            <person name="Biwer P."/>
            <person name="Reiter S."/>
            <person name="Rabemananjara F.C.E."/>
            <person name="Schulz S."/>
            <person name="Overmann J."/>
            <person name="Vences M."/>
        </authorList>
    </citation>
    <scope>NUCLEOTIDE SEQUENCE [LARGE SCALE GENOMIC DNA]</scope>
    <source>
        <strain evidence="14 15">Mada1488</strain>
    </source>
</reference>
<dbReference type="InterPro" id="IPR029154">
    <property type="entry name" value="HIBADH-like_NADP-bd"/>
</dbReference>
<feature type="active site" evidence="10">
    <location>
        <position position="198"/>
    </location>
</feature>
<dbReference type="AlphaFoldDB" id="A0A5C0B3A2"/>
<dbReference type="Proteomes" id="UP000325161">
    <property type="component" value="Chromosome"/>
</dbReference>
<evidence type="ECO:0000256" key="8">
    <source>
        <dbReference type="ARBA" id="ARBA00039407"/>
    </source>
</evidence>
<dbReference type="Pfam" id="PF14833">
    <property type="entry name" value="NAD_binding_11"/>
    <property type="match status" value="1"/>
</dbReference>
<evidence type="ECO:0000256" key="7">
    <source>
        <dbReference type="ARBA" id="ARBA00038870"/>
    </source>
</evidence>
<dbReference type="EC" id="1.1.1.411" evidence="7"/>
<dbReference type="EMBL" id="CP043046">
    <property type="protein sequence ID" value="QEI08366.1"/>
    <property type="molecule type" value="Genomic_DNA"/>
</dbReference>
<dbReference type="PANTHER" id="PTHR43060:SF17">
    <property type="entry name" value="L-THREONATE DEHYDROGENASE"/>
    <property type="match status" value="1"/>
</dbReference>
<dbReference type="GO" id="GO:0016616">
    <property type="term" value="F:oxidoreductase activity, acting on the CH-OH group of donors, NAD or NADP as acceptor"/>
    <property type="evidence" value="ECO:0007669"/>
    <property type="project" value="InterPro"/>
</dbReference>
<keyword evidence="4" id="KW-0119">Carbohydrate metabolism</keyword>
<feature type="domain" description="3-hydroxyisobutyrate dehydrogenase-like NAD-binding" evidence="13">
    <location>
        <begin position="192"/>
        <end position="312"/>
    </location>
</feature>
<feature type="domain" description="6-phosphogluconate dehydrogenase NADP-binding" evidence="12">
    <location>
        <begin position="29"/>
        <end position="188"/>
    </location>
</feature>
<keyword evidence="3" id="KW-0520">NAD</keyword>
<dbReference type="Gene3D" id="3.40.50.720">
    <property type="entry name" value="NAD(P)-binding Rossmann-like Domain"/>
    <property type="match status" value="1"/>
</dbReference>
<comment type="catalytic activity">
    <reaction evidence="9">
        <text>L-threonate + NAD(+) = 2-dehydro-L-erythronate + NADH + H(+)</text>
        <dbReference type="Rhea" id="RHEA:52548"/>
        <dbReference type="ChEBI" id="CHEBI:15378"/>
        <dbReference type="ChEBI" id="CHEBI:57540"/>
        <dbReference type="ChEBI" id="CHEBI:57561"/>
        <dbReference type="ChEBI" id="CHEBI:57945"/>
        <dbReference type="ChEBI" id="CHEBI:136669"/>
        <dbReference type="EC" id="1.1.1.411"/>
    </reaction>
</comment>
<comment type="similarity">
    <text evidence="6">Belongs to the HIBADH-related family. L-threonate dehydrogenase subfamily.</text>
</comment>
<dbReference type="SUPFAM" id="SSF51735">
    <property type="entry name" value="NAD(P)-binding Rossmann-fold domains"/>
    <property type="match status" value="1"/>
</dbReference>
<dbReference type="OrthoDB" id="9786703at2"/>
<dbReference type="RefSeq" id="WP_148817837.1">
    <property type="nucleotide sequence ID" value="NZ_CP043046.1"/>
</dbReference>
<dbReference type="Gene3D" id="1.10.1040.10">
    <property type="entry name" value="N-(1-d-carboxylethyl)-l-norvaline Dehydrogenase, domain 2"/>
    <property type="match status" value="1"/>
</dbReference>
<dbReference type="Pfam" id="PF03446">
    <property type="entry name" value="NAD_binding_2"/>
    <property type="match status" value="1"/>
</dbReference>
<dbReference type="GO" id="GO:0051287">
    <property type="term" value="F:NAD binding"/>
    <property type="evidence" value="ECO:0007669"/>
    <property type="project" value="InterPro"/>
</dbReference>
<evidence type="ECO:0000256" key="1">
    <source>
        <dbReference type="ARBA" id="ARBA00022857"/>
    </source>
</evidence>
<proteinExistence type="inferred from homology"/>
<evidence type="ECO:0000313" key="15">
    <source>
        <dbReference type="Proteomes" id="UP000325161"/>
    </source>
</evidence>
<evidence type="ECO:0000259" key="12">
    <source>
        <dbReference type="Pfam" id="PF03446"/>
    </source>
</evidence>
<evidence type="ECO:0000256" key="6">
    <source>
        <dbReference type="ARBA" id="ARBA00037979"/>
    </source>
</evidence>
<name>A0A5C0B3A2_9BURK</name>
<dbReference type="PIRSF" id="PIRSF000103">
    <property type="entry name" value="HIBADH"/>
    <property type="match status" value="1"/>
</dbReference>
<comment type="function">
    <text evidence="5">Catalyzes oxidation of L-threonate to 2-oxo-tetronate. Can use either NAD(+) or NADP(+) as cosubstrate, with a preference for NAD(+).</text>
</comment>
<evidence type="ECO:0000259" key="13">
    <source>
        <dbReference type="Pfam" id="PF14833"/>
    </source>
</evidence>
<evidence type="ECO:0000256" key="11">
    <source>
        <dbReference type="SAM" id="MobiDB-lite"/>
    </source>
</evidence>
<dbReference type="InterPro" id="IPR008927">
    <property type="entry name" value="6-PGluconate_DH-like_C_sf"/>
</dbReference>
<evidence type="ECO:0000256" key="2">
    <source>
        <dbReference type="ARBA" id="ARBA00023002"/>
    </source>
</evidence>
<dbReference type="PANTHER" id="PTHR43060">
    <property type="entry name" value="3-HYDROXYISOBUTYRATE DEHYDROGENASE-LIKE 1, MITOCHONDRIAL-RELATED"/>
    <property type="match status" value="1"/>
</dbReference>
<evidence type="ECO:0000256" key="10">
    <source>
        <dbReference type="PIRSR" id="PIRSR000103-1"/>
    </source>
</evidence>
<dbReference type="InterPro" id="IPR006115">
    <property type="entry name" value="6PGDH_NADP-bd"/>
</dbReference>